<organism evidence="2 3">
    <name type="scientific">Ceratocystis fimbriata f. sp. platani</name>
    <dbReference type="NCBI Taxonomy" id="88771"/>
    <lineage>
        <taxon>Eukaryota</taxon>
        <taxon>Fungi</taxon>
        <taxon>Dikarya</taxon>
        <taxon>Ascomycota</taxon>
        <taxon>Pezizomycotina</taxon>
        <taxon>Sordariomycetes</taxon>
        <taxon>Hypocreomycetidae</taxon>
        <taxon>Microascales</taxon>
        <taxon>Ceratocystidaceae</taxon>
        <taxon>Ceratocystis</taxon>
    </lineage>
</organism>
<keyword evidence="1" id="KW-0812">Transmembrane</keyword>
<keyword evidence="3" id="KW-1185">Reference proteome</keyword>
<dbReference type="PANTHER" id="PTHR28026">
    <property type="entry name" value="DUF962 DOMAIN PROTEIN (AFU_ORTHOLOGUE AFUA_8G05310)"/>
    <property type="match status" value="1"/>
</dbReference>
<dbReference type="AlphaFoldDB" id="A0A0F8B3I7"/>
<dbReference type="PANTHER" id="PTHR28026:SF9">
    <property type="entry name" value="2-HYDROXY-PALMITIC ACID DIOXYGENASE MPO1"/>
    <property type="match status" value="1"/>
</dbReference>
<keyword evidence="1" id="KW-0472">Membrane</keyword>
<sequence>MPMSLEKHLVFYGTYHSHPVNLAIHMCTVPPIVFAVLCLASNSGVLIPLPSWLTPPHLDLNLGTMAALTLGTLYVLLEPVAGALLAILCIYGTSLVNAQRDAHPEAANRIALETLAVGWLLQLVGNTAFEKHIHEELSHVAQAVFVAPVFVWFKILFAVGYRRELQGRVNASVHKELVKIGKEKKR</sequence>
<evidence type="ECO:0000313" key="3">
    <source>
        <dbReference type="Proteomes" id="UP000034841"/>
    </source>
</evidence>
<reference evidence="2 3" key="1">
    <citation type="submission" date="2015-04" db="EMBL/GenBank/DDBJ databases">
        <title>Genome sequence of Ceratocystis platani, a major pathogen of plane trees.</title>
        <authorList>
            <person name="Belbahri L."/>
        </authorList>
    </citation>
    <scope>NUCLEOTIDE SEQUENCE [LARGE SCALE GENOMIC DNA]</scope>
    <source>
        <strain evidence="2 3">CFO</strain>
    </source>
</reference>
<accession>A0A0F8B3I7</accession>
<name>A0A0F8B3I7_CERFI</name>
<keyword evidence="1" id="KW-1133">Transmembrane helix</keyword>
<dbReference type="GO" id="GO:0046521">
    <property type="term" value="P:sphingoid catabolic process"/>
    <property type="evidence" value="ECO:0007669"/>
    <property type="project" value="TreeGrafter"/>
</dbReference>
<feature type="transmembrane region" description="Helical" evidence="1">
    <location>
        <begin position="73"/>
        <end position="98"/>
    </location>
</feature>
<dbReference type="InterPro" id="IPR009305">
    <property type="entry name" value="Mpo1-like"/>
</dbReference>
<proteinExistence type="predicted"/>
<dbReference type="GO" id="GO:0016020">
    <property type="term" value="C:membrane"/>
    <property type="evidence" value="ECO:0007669"/>
    <property type="project" value="GOC"/>
</dbReference>
<dbReference type="Proteomes" id="UP000034841">
    <property type="component" value="Unassembled WGS sequence"/>
</dbReference>
<feature type="transmembrane region" description="Helical" evidence="1">
    <location>
        <begin position="110"/>
        <end position="129"/>
    </location>
</feature>
<comment type="caution">
    <text evidence="2">The sequence shown here is derived from an EMBL/GenBank/DDBJ whole genome shotgun (WGS) entry which is preliminary data.</text>
</comment>
<protein>
    <submittedName>
        <fullName evidence="2">Putative endoplasmic reticulum membrane protein C16E8.02</fullName>
    </submittedName>
</protein>
<evidence type="ECO:0000256" key="1">
    <source>
        <dbReference type="SAM" id="Phobius"/>
    </source>
</evidence>
<dbReference type="EMBL" id="LBBL01000147">
    <property type="protein sequence ID" value="KKF94610.1"/>
    <property type="molecule type" value="Genomic_DNA"/>
</dbReference>
<dbReference type="OrthoDB" id="2124888at2759"/>
<feature type="transmembrane region" description="Helical" evidence="1">
    <location>
        <begin position="32"/>
        <end position="53"/>
    </location>
</feature>
<gene>
    <name evidence="2" type="ORF">CFO_g3029</name>
</gene>
<evidence type="ECO:0000313" key="2">
    <source>
        <dbReference type="EMBL" id="KKF94610.1"/>
    </source>
</evidence>
<dbReference type="Pfam" id="PF06127">
    <property type="entry name" value="Mpo1-like"/>
    <property type="match status" value="1"/>
</dbReference>
<dbReference type="GO" id="GO:0005783">
    <property type="term" value="C:endoplasmic reticulum"/>
    <property type="evidence" value="ECO:0007669"/>
    <property type="project" value="TreeGrafter"/>
</dbReference>
<feature type="transmembrane region" description="Helical" evidence="1">
    <location>
        <begin position="141"/>
        <end position="161"/>
    </location>
</feature>